<dbReference type="AlphaFoldDB" id="A0A7X5ZRE2"/>
<dbReference type="Gene3D" id="3.10.450.50">
    <property type="match status" value="1"/>
</dbReference>
<evidence type="ECO:0000259" key="1">
    <source>
        <dbReference type="Pfam" id="PF12680"/>
    </source>
</evidence>
<sequence>MSQPDSQFSTLAHRYLEVFNTTDPTQRRALIERLFTSGATYTDPLATVTGWDGIDTFVAGAQRQFAGLSFELGEQVDGHHHIARFQWRLGQGGTSEPIVIGFDVIVTEGEHISGVYGFLDKVPA</sequence>
<reference evidence="2 3" key="1">
    <citation type="submission" date="2020-03" db="EMBL/GenBank/DDBJ databases">
        <title>Sequencing the genomes of 1000 actinobacteria strains.</title>
        <authorList>
            <person name="Klenk H.-P."/>
        </authorList>
    </citation>
    <scope>NUCLEOTIDE SEQUENCE [LARGE SCALE GENOMIC DNA]</scope>
    <source>
        <strain evidence="2 3">DSM 45685</strain>
    </source>
</reference>
<dbReference type="RefSeq" id="WP_167170737.1">
    <property type="nucleotide sequence ID" value="NZ_JAAOYM010000001.1"/>
</dbReference>
<dbReference type="Pfam" id="PF12680">
    <property type="entry name" value="SnoaL_2"/>
    <property type="match status" value="1"/>
</dbReference>
<feature type="domain" description="SnoaL-like" evidence="1">
    <location>
        <begin position="13"/>
        <end position="98"/>
    </location>
</feature>
<keyword evidence="3" id="KW-1185">Reference proteome</keyword>
<accession>A0A7X5ZRE2</accession>
<name>A0A7X5ZRE2_9PSEU</name>
<comment type="caution">
    <text evidence="2">The sequence shown here is derived from an EMBL/GenBank/DDBJ whole genome shotgun (WGS) entry which is preliminary data.</text>
</comment>
<evidence type="ECO:0000313" key="3">
    <source>
        <dbReference type="Proteomes" id="UP000545493"/>
    </source>
</evidence>
<proteinExistence type="predicted"/>
<dbReference type="EMBL" id="JAAOYM010000001">
    <property type="protein sequence ID" value="NIJ12250.1"/>
    <property type="molecule type" value="Genomic_DNA"/>
</dbReference>
<evidence type="ECO:0000313" key="2">
    <source>
        <dbReference type="EMBL" id="NIJ12250.1"/>
    </source>
</evidence>
<dbReference type="InterPro" id="IPR037401">
    <property type="entry name" value="SnoaL-like"/>
</dbReference>
<protein>
    <recommendedName>
        <fullName evidence="1">SnoaL-like domain-containing protein</fullName>
    </recommendedName>
</protein>
<dbReference type="InterPro" id="IPR032710">
    <property type="entry name" value="NTF2-like_dom_sf"/>
</dbReference>
<gene>
    <name evidence="2" type="ORF">FHU38_002594</name>
</gene>
<organism evidence="2 3">
    <name type="scientific">Saccharomonospora amisosensis</name>
    <dbReference type="NCBI Taxonomy" id="1128677"/>
    <lineage>
        <taxon>Bacteria</taxon>
        <taxon>Bacillati</taxon>
        <taxon>Actinomycetota</taxon>
        <taxon>Actinomycetes</taxon>
        <taxon>Pseudonocardiales</taxon>
        <taxon>Pseudonocardiaceae</taxon>
        <taxon>Saccharomonospora</taxon>
    </lineage>
</organism>
<dbReference type="SUPFAM" id="SSF54427">
    <property type="entry name" value="NTF2-like"/>
    <property type="match status" value="1"/>
</dbReference>
<dbReference type="Proteomes" id="UP000545493">
    <property type="component" value="Unassembled WGS sequence"/>
</dbReference>